<keyword evidence="3" id="KW-1185">Reference proteome</keyword>
<keyword evidence="1" id="KW-1133">Transmembrane helix</keyword>
<accession>A0AAV2SQH7</accession>
<feature type="transmembrane region" description="Helical" evidence="1">
    <location>
        <begin position="38"/>
        <end position="59"/>
    </location>
</feature>
<sequence>DNSELNNDLAILSDAAARFISATDNGLQLTFNSTSLQYLALFGIPLVLVALVVLPLFGVSLGSIFPWKKAPVDFDYGYDGYDTSSYTSYAARSLERINPILSAIEEAYKKYQEL</sequence>
<evidence type="ECO:0000313" key="3">
    <source>
        <dbReference type="Proteomes" id="UP001497623"/>
    </source>
</evidence>
<organism evidence="2 3">
    <name type="scientific">Meganyctiphanes norvegica</name>
    <name type="common">Northern krill</name>
    <name type="synonym">Thysanopoda norvegica</name>
    <dbReference type="NCBI Taxonomy" id="48144"/>
    <lineage>
        <taxon>Eukaryota</taxon>
        <taxon>Metazoa</taxon>
        <taxon>Ecdysozoa</taxon>
        <taxon>Arthropoda</taxon>
        <taxon>Crustacea</taxon>
        <taxon>Multicrustacea</taxon>
        <taxon>Malacostraca</taxon>
        <taxon>Eumalacostraca</taxon>
        <taxon>Eucarida</taxon>
        <taxon>Euphausiacea</taxon>
        <taxon>Euphausiidae</taxon>
        <taxon>Meganyctiphanes</taxon>
    </lineage>
</organism>
<name>A0AAV2SQH7_MEGNR</name>
<gene>
    <name evidence="2" type="ORF">MNOR_LOCUS40460</name>
</gene>
<dbReference type="Proteomes" id="UP001497623">
    <property type="component" value="Unassembled WGS sequence"/>
</dbReference>
<evidence type="ECO:0000256" key="1">
    <source>
        <dbReference type="SAM" id="Phobius"/>
    </source>
</evidence>
<dbReference type="AlphaFoldDB" id="A0AAV2SQH7"/>
<comment type="caution">
    <text evidence="2">The sequence shown here is derived from an EMBL/GenBank/DDBJ whole genome shotgun (WGS) entry which is preliminary data.</text>
</comment>
<keyword evidence="1" id="KW-0472">Membrane</keyword>
<protein>
    <submittedName>
        <fullName evidence="2">Uncharacterized protein</fullName>
    </submittedName>
</protein>
<feature type="non-terminal residue" evidence="2">
    <location>
        <position position="1"/>
    </location>
</feature>
<keyword evidence="1" id="KW-0812">Transmembrane</keyword>
<dbReference type="EMBL" id="CAXKWB010123782">
    <property type="protein sequence ID" value="CAL4238338.1"/>
    <property type="molecule type" value="Genomic_DNA"/>
</dbReference>
<reference evidence="2 3" key="1">
    <citation type="submission" date="2024-05" db="EMBL/GenBank/DDBJ databases">
        <authorList>
            <person name="Wallberg A."/>
        </authorList>
    </citation>
    <scope>NUCLEOTIDE SEQUENCE [LARGE SCALE GENOMIC DNA]</scope>
</reference>
<evidence type="ECO:0000313" key="2">
    <source>
        <dbReference type="EMBL" id="CAL4238338.1"/>
    </source>
</evidence>
<proteinExistence type="predicted"/>